<dbReference type="EMBL" id="VCEA01000003">
    <property type="protein sequence ID" value="KAB0342454.1"/>
    <property type="molecule type" value="Genomic_DNA"/>
</dbReference>
<dbReference type="PANTHER" id="PTHR45904">
    <property type="entry name" value="TRNA (URACIL-5-)-METHYLTRANSFERASE"/>
    <property type="match status" value="1"/>
</dbReference>
<accession>A0A5N3V015</accession>
<evidence type="ECO:0000313" key="1">
    <source>
        <dbReference type="EMBL" id="KAB0342454.1"/>
    </source>
</evidence>
<dbReference type="GO" id="GO:0003723">
    <property type="term" value="F:RNA binding"/>
    <property type="evidence" value="ECO:0007669"/>
    <property type="project" value="TreeGrafter"/>
</dbReference>
<dbReference type="Proteomes" id="UP000326458">
    <property type="component" value="Unassembled WGS sequence"/>
</dbReference>
<reference evidence="1 2" key="1">
    <citation type="submission" date="2019-06" db="EMBL/GenBank/DDBJ databases">
        <title>Discovery of a novel chromosome fission-fusion reversal in muntjac.</title>
        <authorList>
            <person name="Mudd A.B."/>
            <person name="Bredeson J.V."/>
            <person name="Baum R."/>
            <person name="Hockemeyer D."/>
            <person name="Rokhsar D.S."/>
        </authorList>
    </citation>
    <scope>NUCLEOTIDE SEQUENCE [LARGE SCALE GENOMIC DNA]</scope>
    <source>
        <strain evidence="1">UTSW_UCB_Mm</strain>
        <tissue evidence="1">Fibroblast cell line</tissue>
    </source>
</reference>
<dbReference type="PANTHER" id="PTHR45904:SF1">
    <property type="entry name" value="TRNA (URACIL-5-)-METHYLTRANSFERASE HOMOLOG B"/>
    <property type="match status" value="1"/>
</dbReference>
<proteinExistence type="predicted"/>
<dbReference type="AlphaFoldDB" id="A0A5N3V015"/>
<dbReference type="InterPro" id="IPR029063">
    <property type="entry name" value="SAM-dependent_MTases_sf"/>
</dbReference>
<sequence length="326" mass="36580">MSLNKFMIFISLFHFSGIFKRNSLIFDISTIQSGLLLTCVYQDEMKDLTKLWYNSGYNSMSSWSILNSPGEGNGNALQYSCLENSMDREAWRATTGMLQSMGLQSQTQLKRLTTTTEKQAVKEFFTKGPGAVCWPAIPKGCLLLFFCSTMTHCSHQQFPYQLLFGDPCIFEDLLALKICMSPDAFFQLSGVNSNTVLLDICCGTDRWQPRVLGIELVEQAVEDAWWTAAFKGITNSEFHPGQAEKILPQLLKSKEDGTICNCGAIHILVFVSCKPHGETARNIIELCCPPNSTKKLLGKTFILRQAMPVDLFPHTLHCELELLFTP</sequence>
<name>A0A5N3V015_MUNMU</name>
<comment type="caution">
    <text evidence="1">The sequence shown here is derived from an EMBL/GenBank/DDBJ whole genome shotgun (WGS) entry which is preliminary data.</text>
</comment>
<evidence type="ECO:0000313" key="2">
    <source>
        <dbReference type="Proteomes" id="UP000326458"/>
    </source>
</evidence>
<keyword evidence="2" id="KW-1185">Reference proteome</keyword>
<dbReference type="Gene3D" id="3.40.50.150">
    <property type="entry name" value="Vaccinia Virus protein VP39"/>
    <property type="match status" value="1"/>
</dbReference>
<protein>
    <recommendedName>
        <fullName evidence="3">Methyltransferase domain-containing protein</fullName>
    </recommendedName>
</protein>
<organism evidence="1 2">
    <name type="scientific">Muntiacus muntjak</name>
    <name type="common">Barking deer</name>
    <name type="synonym">Indian muntjac</name>
    <dbReference type="NCBI Taxonomy" id="9888"/>
    <lineage>
        <taxon>Eukaryota</taxon>
        <taxon>Metazoa</taxon>
        <taxon>Chordata</taxon>
        <taxon>Craniata</taxon>
        <taxon>Vertebrata</taxon>
        <taxon>Euteleostomi</taxon>
        <taxon>Mammalia</taxon>
        <taxon>Eutheria</taxon>
        <taxon>Laurasiatheria</taxon>
        <taxon>Artiodactyla</taxon>
        <taxon>Ruminantia</taxon>
        <taxon>Pecora</taxon>
        <taxon>Cervidae</taxon>
        <taxon>Muntiacinae</taxon>
        <taxon>Muntiacus</taxon>
    </lineage>
</organism>
<gene>
    <name evidence="1" type="ORF">FD754_019380</name>
</gene>
<dbReference type="SUPFAM" id="SSF53335">
    <property type="entry name" value="S-adenosyl-L-methionine-dependent methyltransferases"/>
    <property type="match status" value="1"/>
</dbReference>
<dbReference type="InterPro" id="IPR045850">
    <property type="entry name" value="TRM2_met"/>
</dbReference>
<evidence type="ECO:0008006" key="3">
    <source>
        <dbReference type="Google" id="ProtNLM"/>
    </source>
</evidence>